<proteinExistence type="predicted"/>
<feature type="region of interest" description="Disordered" evidence="1">
    <location>
        <begin position="1"/>
        <end position="29"/>
    </location>
</feature>
<organism evidence="2 3">
    <name type="scientific">Oedothorax gibbosus</name>
    <dbReference type="NCBI Taxonomy" id="931172"/>
    <lineage>
        <taxon>Eukaryota</taxon>
        <taxon>Metazoa</taxon>
        <taxon>Ecdysozoa</taxon>
        <taxon>Arthropoda</taxon>
        <taxon>Chelicerata</taxon>
        <taxon>Arachnida</taxon>
        <taxon>Araneae</taxon>
        <taxon>Araneomorphae</taxon>
        <taxon>Entelegynae</taxon>
        <taxon>Araneoidea</taxon>
        <taxon>Linyphiidae</taxon>
        <taxon>Erigoninae</taxon>
        <taxon>Oedothorax</taxon>
    </lineage>
</organism>
<keyword evidence="3" id="KW-1185">Reference proteome</keyword>
<dbReference type="AlphaFoldDB" id="A0AAV6VIV6"/>
<gene>
    <name evidence="2" type="ORF">JTE90_003551</name>
</gene>
<evidence type="ECO:0000313" key="2">
    <source>
        <dbReference type="EMBL" id="KAG8196534.1"/>
    </source>
</evidence>
<protein>
    <submittedName>
        <fullName evidence="2">Uncharacterized protein</fullName>
    </submittedName>
</protein>
<name>A0AAV6VIV6_9ARAC</name>
<dbReference type="Proteomes" id="UP000827092">
    <property type="component" value="Unassembled WGS sequence"/>
</dbReference>
<evidence type="ECO:0000313" key="3">
    <source>
        <dbReference type="Proteomes" id="UP000827092"/>
    </source>
</evidence>
<sequence>MIGETGKGHTKKDRDTRRKMAFSRKGLQRSEGVKREKWSFVIVGRGRPPRERGRLLVCPSADIERFYAISLFPPSRIDSNRMGGI</sequence>
<reference evidence="2 3" key="1">
    <citation type="journal article" date="2022" name="Nat. Ecol. Evol.">
        <title>A masculinizing supergene underlies an exaggerated male reproductive morph in a spider.</title>
        <authorList>
            <person name="Hendrickx F."/>
            <person name="De Corte Z."/>
            <person name="Sonet G."/>
            <person name="Van Belleghem S.M."/>
            <person name="Kostlbacher S."/>
            <person name="Vangestel C."/>
        </authorList>
    </citation>
    <scope>NUCLEOTIDE SEQUENCE [LARGE SCALE GENOMIC DNA]</scope>
    <source>
        <strain evidence="2">W744_W776</strain>
    </source>
</reference>
<dbReference type="EMBL" id="JAFNEN010000068">
    <property type="protein sequence ID" value="KAG8196534.1"/>
    <property type="molecule type" value="Genomic_DNA"/>
</dbReference>
<evidence type="ECO:0000256" key="1">
    <source>
        <dbReference type="SAM" id="MobiDB-lite"/>
    </source>
</evidence>
<comment type="caution">
    <text evidence="2">The sequence shown here is derived from an EMBL/GenBank/DDBJ whole genome shotgun (WGS) entry which is preliminary data.</text>
</comment>
<accession>A0AAV6VIV6</accession>